<dbReference type="Proteomes" id="UP000614469">
    <property type="component" value="Unassembled WGS sequence"/>
</dbReference>
<accession>A0A8J6NJT8</accession>
<protein>
    <submittedName>
        <fullName evidence="1">DUF4230 domain-containing protein</fullName>
    </submittedName>
</protein>
<gene>
    <name evidence="1" type="ORF">H8E29_06670</name>
</gene>
<dbReference type="EMBL" id="JACNJN010000085">
    <property type="protein sequence ID" value="MBC8334927.1"/>
    <property type="molecule type" value="Genomic_DNA"/>
</dbReference>
<name>A0A8J6NJT8_9CHLR</name>
<proteinExistence type="predicted"/>
<sequence length="220" mass="24154">MKQYLVPILLLIIVGAGAYFVVQSVQEGASQAQQALAPIAQANSAMQTQVSELLNPTPTIVADPVTIINEIRALARLETIQYNETQVVHYEDRQGTLGFLFGTKFLVVVHGIVIAGIDMEKIRPEDMKLEGSVLYVQLPPAEVFITALNNSETEVYTIQDGLWAEIDPNMVIKTLGVGEEAILNAALEDGILDTAQKNAESYLKRFYDALGYENVIFLTP</sequence>
<comment type="caution">
    <text evidence="1">The sequence shown here is derived from an EMBL/GenBank/DDBJ whole genome shotgun (WGS) entry which is preliminary data.</text>
</comment>
<evidence type="ECO:0000313" key="1">
    <source>
        <dbReference type="EMBL" id="MBC8334927.1"/>
    </source>
</evidence>
<evidence type="ECO:0000313" key="2">
    <source>
        <dbReference type="Proteomes" id="UP000614469"/>
    </source>
</evidence>
<dbReference type="Pfam" id="PF14014">
    <property type="entry name" value="DUF4230"/>
    <property type="match status" value="1"/>
</dbReference>
<reference evidence="1 2" key="1">
    <citation type="submission" date="2020-08" db="EMBL/GenBank/DDBJ databases">
        <title>Bridging the membrane lipid divide: bacteria of the FCB group superphylum have the potential to synthesize archaeal ether lipids.</title>
        <authorList>
            <person name="Villanueva L."/>
            <person name="Von Meijenfeldt F.A.B."/>
            <person name="Westbye A.B."/>
            <person name="Yadav S."/>
            <person name="Hopmans E.C."/>
            <person name="Dutilh B.E."/>
            <person name="Sinninghe Damste J.S."/>
        </authorList>
    </citation>
    <scope>NUCLEOTIDE SEQUENCE [LARGE SCALE GENOMIC DNA]</scope>
    <source>
        <strain evidence="1">NIOZ-UU36</strain>
    </source>
</reference>
<dbReference type="InterPro" id="IPR025324">
    <property type="entry name" value="DUF4230"/>
</dbReference>
<organism evidence="1 2">
    <name type="scientific">Candidatus Desulfolinea nitratireducens</name>
    <dbReference type="NCBI Taxonomy" id="2841698"/>
    <lineage>
        <taxon>Bacteria</taxon>
        <taxon>Bacillati</taxon>
        <taxon>Chloroflexota</taxon>
        <taxon>Anaerolineae</taxon>
        <taxon>Anaerolineales</taxon>
        <taxon>Anaerolineales incertae sedis</taxon>
        <taxon>Candidatus Desulfolinea</taxon>
    </lineage>
</organism>
<dbReference type="AlphaFoldDB" id="A0A8J6NJT8"/>